<dbReference type="Pfam" id="PF00144">
    <property type="entry name" value="Beta-lactamase"/>
    <property type="match status" value="1"/>
</dbReference>
<feature type="domain" description="Beta-lactamase-related" evidence="1">
    <location>
        <begin position="13"/>
        <end position="84"/>
    </location>
</feature>
<name>A0ABY9JXI5_9BACI</name>
<keyword evidence="3" id="KW-1185">Reference proteome</keyword>
<dbReference type="PANTHER" id="PTHR43283:SF7">
    <property type="entry name" value="BETA-LACTAMASE-RELATED DOMAIN-CONTAINING PROTEIN"/>
    <property type="match status" value="1"/>
</dbReference>
<accession>A0ABY9JXI5</accession>
<protein>
    <submittedName>
        <fullName evidence="2">Serine hydrolase domain-containing protein</fullName>
        <ecNumber evidence="2">3.1.1.103</ecNumber>
    </submittedName>
</protein>
<dbReference type="InterPro" id="IPR050789">
    <property type="entry name" value="Diverse_Enzym_Activities"/>
</dbReference>
<keyword evidence="2" id="KW-0378">Hydrolase</keyword>
<organism evidence="2 3">
    <name type="scientific">Bacillus carboniphilus</name>
    <dbReference type="NCBI Taxonomy" id="86663"/>
    <lineage>
        <taxon>Bacteria</taxon>
        <taxon>Bacillati</taxon>
        <taxon>Bacillota</taxon>
        <taxon>Bacilli</taxon>
        <taxon>Bacillales</taxon>
        <taxon>Bacillaceae</taxon>
        <taxon>Bacillus</taxon>
    </lineage>
</organism>
<proteinExistence type="predicted"/>
<dbReference type="EMBL" id="CP129013">
    <property type="protein sequence ID" value="WLR42335.1"/>
    <property type="molecule type" value="Genomic_DNA"/>
</dbReference>
<evidence type="ECO:0000313" key="2">
    <source>
        <dbReference type="EMBL" id="WLR42335.1"/>
    </source>
</evidence>
<dbReference type="InterPro" id="IPR001466">
    <property type="entry name" value="Beta-lactam-related"/>
</dbReference>
<evidence type="ECO:0000313" key="3">
    <source>
        <dbReference type="Proteomes" id="UP001197974"/>
    </source>
</evidence>
<sequence length="100" mass="11485">MLEKYIGKQSNQLNARAAQPDTQFHVASVRKSYIGFAVAYAVYYGYIKSIDDFVLTYLPDLDVEPWKPVTIRHLLTHTHGLSEKEGKVVREFQVGRELDI</sequence>
<reference evidence="2 3" key="1">
    <citation type="submission" date="2023-06" db="EMBL/GenBank/DDBJ databases">
        <title>Five Gram-positive bacteria isolated from mangrove sediments in Shenzhen, Guangdong, China.</title>
        <authorList>
            <person name="Yu S."/>
            <person name="Zheng W."/>
            <person name="Huang Y."/>
        </authorList>
    </citation>
    <scope>NUCLEOTIDE SEQUENCE [LARGE SCALE GENOMIC DNA]</scope>
    <source>
        <strain evidence="2 3">SaN35-3</strain>
    </source>
</reference>
<dbReference type="PANTHER" id="PTHR43283">
    <property type="entry name" value="BETA-LACTAMASE-RELATED"/>
    <property type="match status" value="1"/>
</dbReference>
<dbReference type="InterPro" id="IPR012338">
    <property type="entry name" value="Beta-lactam/transpept-like"/>
</dbReference>
<dbReference type="Proteomes" id="UP001197974">
    <property type="component" value="Chromosome"/>
</dbReference>
<dbReference type="Gene3D" id="3.40.710.10">
    <property type="entry name" value="DD-peptidase/beta-lactamase superfamily"/>
    <property type="match status" value="1"/>
</dbReference>
<dbReference type="EC" id="3.1.1.103" evidence="2"/>
<dbReference type="SUPFAM" id="SSF56601">
    <property type="entry name" value="beta-lactamase/transpeptidase-like"/>
    <property type="match status" value="1"/>
</dbReference>
<dbReference type="RefSeq" id="WP_306019715.1">
    <property type="nucleotide sequence ID" value="NZ_CP129013.1"/>
</dbReference>
<dbReference type="GO" id="GO:0016787">
    <property type="term" value="F:hydrolase activity"/>
    <property type="evidence" value="ECO:0007669"/>
    <property type="project" value="UniProtKB-KW"/>
</dbReference>
<evidence type="ECO:0000259" key="1">
    <source>
        <dbReference type="Pfam" id="PF00144"/>
    </source>
</evidence>
<gene>
    <name evidence="2" type="ORF">LC087_16720</name>
</gene>